<dbReference type="HOGENOM" id="CLU_155300_0_0_5"/>
<dbReference type="AlphaFoldDB" id="V6F4F0"/>
<evidence type="ECO:0000313" key="1">
    <source>
        <dbReference type="EMBL" id="CDL00319.1"/>
    </source>
</evidence>
<proteinExistence type="predicted"/>
<dbReference type="InterPro" id="IPR046163">
    <property type="entry name" value="DUF6165"/>
</dbReference>
<organism evidence="1 2">
    <name type="scientific">Magnetospirillum gryphiswaldense (strain DSM 6361 / JCM 21280 / NBRC 15271 / MSR-1)</name>
    <dbReference type="NCBI Taxonomy" id="431944"/>
    <lineage>
        <taxon>Bacteria</taxon>
        <taxon>Pseudomonadati</taxon>
        <taxon>Pseudomonadota</taxon>
        <taxon>Alphaproteobacteria</taxon>
        <taxon>Rhodospirillales</taxon>
        <taxon>Rhodospirillaceae</taxon>
        <taxon>Magnetospirillum</taxon>
    </lineage>
</organism>
<dbReference type="Proteomes" id="UP000018922">
    <property type="component" value="Chromosome I"/>
</dbReference>
<gene>
    <name evidence="1" type="ordered locus">MGMSRv2__3104</name>
</gene>
<dbReference type="EMBL" id="HG794546">
    <property type="protein sequence ID" value="CDL00319.1"/>
    <property type="molecule type" value="Genomic_DNA"/>
</dbReference>
<keyword evidence="2" id="KW-1185">Reference proteome</keyword>
<dbReference type="Pfam" id="PF19662">
    <property type="entry name" value="DUF6165"/>
    <property type="match status" value="1"/>
</dbReference>
<protein>
    <submittedName>
        <fullName evidence="1">Uncharacterized protein</fullName>
    </submittedName>
</protein>
<sequence>MPQSPHPFKSGGKSARTRTISHGCNKESIVMSVLVPVSWGEVIDKITILEIKAERLSDAGKLANVTRELDELVSVREREFPSHADLAKLAAELKAINEKLWVVEDDLRDLERAKDFGPRFVELARAVYYTNDERAAVKRKVNDLLGSTLVEEKSYAPYA</sequence>
<reference evidence="1 2" key="1">
    <citation type="journal article" date="2014" name="Genome Announc.">
        <title>Complete genome sequence of Magnetospirillum gryphiswaldense MSR-1.</title>
        <authorList>
            <person name="Wang X."/>
            <person name="Wang Q."/>
            <person name="Zhang W."/>
            <person name="Wang Y."/>
            <person name="Li L."/>
            <person name="Wen T."/>
            <person name="Zhang T."/>
            <person name="Zhang Y."/>
            <person name="Xu J."/>
            <person name="Hu J."/>
            <person name="Li S."/>
            <person name="Liu L."/>
            <person name="Liu J."/>
            <person name="Jiang W."/>
            <person name="Tian J."/>
            <person name="Li Y."/>
            <person name="Schuler D."/>
            <person name="Wang L."/>
            <person name="Li J."/>
        </authorList>
    </citation>
    <scope>NUCLEOTIDE SEQUENCE [LARGE SCALE GENOMIC DNA]</scope>
    <source>
        <strain evidence="2">DSM 6361 / JCM 21280 / NBRC 15271 / MSR-1</strain>
    </source>
</reference>
<accession>V6F4F0</accession>
<evidence type="ECO:0000313" key="2">
    <source>
        <dbReference type="Proteomes" id="UP000018922"/>
    </source>
</evidence>
<dbReference type="KEGG" id="mgy:MGMSRv2__3104"/>
<name>V6F4F0_MAGGM</name>
<dbReference type="eggNOG" id="COG0859">
    <property type="taxonomic scope" value="Bacteria"/>
</dbReference>
<dbReference type="STRING" id="1430440.MGMSRv2__3104"/>